<evidence type="ECO:0000313" key="2">
    <source>
        <dbReference type="EMBL" id="GFT32268.1"/>
    </source>
</evidence>
<dbReference type="SUPFAM" id="SSF56219">
    <property type="entry name" value="DNase I-like"/>
    <property type="match status" value="1"/>
</dbReference>
<evidence type="ECO:0000313" key="5">
    <source>
        <dbReference type="EMBL" id="GFU32971.1"/>
    </source>
</evidence>
<dbReference type="OrthoDB" id="6433315at2759"/>
<reference evidence="2" key="1">
    <citation type="submission" date="2020-08" db="EMBL/GenBank/DDBJ databases">
        <title>Multicomponent nature underlies the extraordinary mechanical properties of spider dragline silk.</title>
        <authorList>
            <person name="Kono N."/>
            <person name="Nakamura H."/>
            <person name="Mori M."/>
            <person name="Yoshida Y."/>
            <person name="Ohtoshi R."/>
            <person name="Malay A.D."/>
            <person name="Moran D.A.P."/>
            <person name="Tomita M."/>
            <person name="Numata K."/>
            <person name="Arakawa K."/>
        </authorList>
    </citation>
    <scope>NUCLEOTIDE SEQUENCE</scope>
</reference>
<proteinExistence type="predicted"/>
<dbReference type="EMBL" id="BMAW01108082">
    <property type="protein sequence ID" value="GFT32268.1"/>
    <property type="molecule type" value="Genomic_DNA"/>
</dbReference>
<feature type="domain" description="Endonuclease/exonuclease/phosphatase" evidence="1">
    <location>
        <begin position="25"/>
        <end position="114"/>
    </location>
</feature>
<dbReference type="EMBL" id="BMAW01118949">
    <property type="protein sequence ID" value="GFT82309.1"/>
    <property type="molecule type" value="Genomic_DNA"/>
</dbReference>
<dbReference type="EMBL" id="BMAW01083274">
    <property type="protein sequence ID" value="GFU32971.1"/>
    <property type="molecule type" value="Genomic_DNA"/>
</dbReference>
<evidence type="ECO:0000313" key="4">
    <source>
        <dbReference type="EMBL" id="GFU30650.1"/>
    </source>
</evidence>
<keyword evidence="6" id="KW-1185">Reference proteome</keyword>
<evidence type="ECO:0000313" key="6">
    <source>
        <dbReference type="Proteomes" id="UP000887013"/>
    </source>
</evidence>
<organism evidence="2 6">
    <name type="scientific">Nephila pilipes</name>
    <name type="common">Giant wood spider</name>
    <name type="synonym">Nephila maculata</name>
    <dbReference type="NCBI Taxonomy" id="299642"/>
    <lineage>
        <taxon>Eukaryota</taxon>
        <taxon>Metazoa</taxon>
        <taxon>Ecdysozoa</taxon>
        <taxon>Arthropoda</taxon>
        <taxon>Chelicerata</taxon>
        <taxon>Arachnida</taxon>
        <taxon>Araneae</taxon>
        <taxon>Araneomorphae</taxon>
        <taxon>Entelegynae</taxon>
        <taxon>Araneoidea</taxon>
        <taxon>Nephilidae</taxon>
        <taxon>Nephila</taxon>
    </lineage>
</organism>
<evidence type="ECO:0000313" key="3">
    <source>
        <dbReference type="EMBL" id="GFT82309.1"/>
    </source>
</evidence>
<name>A0A8X6TLM2_NEPPI</name>
<dbReference type="Proteomes" id="UP000887013">
    <property type="component" value="Unassembled WGS sequence"/>
</dbReference>
<dbReference type="InterPro" id="IPR036691">
    <property type="entry name" value="Endo/exonu/phosph_ase_sf"/>
</dbReference>
<dbReference type="GO" id="GO:0003824">
    <property type="term" value="F:catalytic activity"/>
    <property type="evidence" value="ECO:0007669"/>
    <property type="project" value="InterPro"/>
</dbReference>
<protein>
    <recommendedName>
        <fullName evidence="1">Endonuclease/exonuclease/phosphatase domain-containing protein</fullName>
    </recommendedName>
</protein>
<sequence length="279" mass="31703">MPFIFLLGIRVYAIYIRKPDLSIFTSDQKTILIGNFNTHSKRWGCQDLNAAGQDLEDIHNSTPLELIYQASDPLTFLHFNGTCSTLDLLCVSSDKGTPTKREITEDPGSGHRQIVAHISINDPSSMAQNNYQKVSWNFKKAKGGKFTELLDLKLGEEKVNFDCYPDRLVRKINTAIIKCAKTLHPWSAKLFIKQTMLSTYRDGLLSKIETKYGRNNCLLDIPYKPRWKAEAAFRLFTGHDCLAAHLNRNGILAEAACPLCEKRNEPMDKYHLHTCKSLH</sequence>
<dbReference type="EMBL" id="BMAW01129509">
    <property type="protein sequence ID" value="GFU30650.1"/>
    <property type="molecule type" value="Genomic_DNA"/>
</dbReference>
<dbReference type="Pfam" id="PF14529">
    <property type="entry name" value="Exo_endo_phos_2"/>
    <property type="match status" value="1"/>
</dbReference>
<comment type="caution">
    <text evidence="2">The sequence shown here is derived from an EMBL/GenBank/DDBJ whole genome shotgun (WGS) entry which is preliminary data.</text>
</comment>
<accession>A0A8X6TLM2</accession>
<dbReference type="Gene3D" id="3.60.10.10">
    <property type="entry name" value="Endonuclease/exonuclease/phosphatase"/>
    <property type="match status" value="1"/>
</dbReference>
<dbReference type="AlphaFoldDB" id="A0A8X6TLM2"/>
<gene>
    <name evidence="2" type="primary">HNAJ_LOCUS13337</name>
    <name evidence="4" type="ORF">NPIL_287401</name>
    <name evidence="3" type="ORF">NPIL_51801</name>
    <name evidence="2" type="ORF">NPIL_553771</name>
    <name evidence="5" type="ORF">NPIL_632581</name>
</gene>
<evidence type="ECO:0000259" key="1">
    <source>
        <dbReference type="Pfam" id="PF14529"/>
    </source>
</evidence>
<dbReference type="InterPro" id="IPR005135">
    <property type="entry name" value="Endo/exonuclease/phosphatase"/>
</dbReference>